<organism evidence="1 2">
    <name type="scientific">Chitinimonas taiwanensis DSM 18899</name>
    <dbReference type="NCBI Taxonomy" id="1121279"/>
    <lineage>
        <taxon>Bacteria</taxon>
        <taxon>Pseudomonadati</taxon>
        <taxon>Pseudomonadota</taxon>
        <taxon>Betaproteobacteria</taxon>
        <taxon>Neisseriales</taxon>
        <taxon>Chitinibacteraceae</taxon>
        <taxon>Chitinimonas</taxon>
    </lineage>
</organism>
<protein>
    <submittedName>
        <fullName evidence="1">GAF domain-containing protein, putative methionine-R-sulfoxide reductase</fullName>
    </submittedName>
</protein>
<sequence length="244" mass="25597">MDAVFPYNGGHSNRMDAMSPLDYLNRAGLADALDADRIAAHLATYSEIAETCQAPADVAALYAYRVPELGENGACSLPDQLADDPYDLAATLGGISAETSIRLATLQRLVAQLSSETGAGWLGIYQARALTSGPALVKLAYTGKPSRAEFPLTAEFAQHSNNSAVGLSGLGRIIDHVDSYVAEGGAYYTCDAEVQSEACLPLFGADGALVGIIDAEDNRPGFFRAQVLERLIALCLVAPGSLPD</sequence>
<dbReference type="STRING" id="1121279.SAMN02745887_01372"/>
<reference evidence="1 2" key="1">
    <citation type="submission" date="2016-11" db="EMBL/GenBank/DDBJ databases">
        <authorList>
            <person name="Jaros S."/>
            <person name="Januszkiewicz K."/>
            <person name="Wedrychowicz H."/>
        </authorList>
    </citation>
    <scope>NUCLEOTIDE SEQUENCE [LARGE SCALE GENOMIC DNA]</scope>
    <source>
        <strain evidence="1 2">DSM 18899</strain>
    </source>
</reference>
<dbReference type="EMBL" id="FPKR01000004">
    <property type="protein sequence ID" value="SFZ74714.1"/>
    <property type="molecule type" value="Genomic_DNA"/>
</dbReference>
<dbReference type="InterPro" id="IPR029016">
    <property type="entry name" value="GAF-like_dom_sf"/>
</dbReference>
<evidence type="ECO:0000313" key="2">
    <source>
        <dbReference type="Proteomes" id="UP000186513"/>
    </source>
</evidence>
<dbReference type="Proteomes" id="UP000186513">
    <property type="component" value="Unassembled WGS sequence"/>
</dbReference>
<dbReference type="Gene3D" id="3.30.450.40">
    <property type="match status" value="1"/>
</dbReference>
<keyword evidence="2" id="KW-1185">Reference proteome</keyword>
<dbReference type="AlphaFoldDB" id="A0A1K2HEH9"/>
<dbReference type="SUPFAM" id="SSF55781">
    <property type="entry name" value="GAF domain-like"/>
    <property type="match status" value="1"/>
</dbReference>
<accession>A0A1K2HEH9</accession>
<gene>
    <name evidence="1" type="ORF">SAMN02745887_01372</name>
</gene>
<name>A0A1K2HEH9_9NEIS</name>
<proteinExistence type="predicted"/>
<evidence type="ECO:0000313" key="1">
    <source>
        <dbReference type="EMBL" id="SFZ74714.1"/>
    </source>
</evidence>